<evidence type="ECO:0000313" key="1">
    <source>
        <dbReference type="EMBL" id="QBQ53832.1"/>
    </source>
</evidence>
<dbReference type="Proteomes" id="UP000294325">
    <property type="component" value="Chromosome"/>
</dbReference>
<accession>A0A4P7BZ88</accession>
<organism evidence="1 2">
    <name type="scientific">Nitrosococcus wardiae</name>
    <dbReference type="NCBI Taxonomy" id="1814290"/>
    <lineage>
        <taxon>Bacteria</taxon>
        <taxon>Pseudomonadati</taxon>
        <taxon>Pseudomonadota</taxon>
        <taxon>Gammaproteobacteria</taxon>
        <taxon>Chromatiales</taxon>
        <taxon>Chromatiaceae</taxon>
        <taxon>Nitrosococcus</taxon>
    </lineage>
</organism>
<keyword evidence="2" id="KW-1185">Reference proteome</keyword>
<dbReference type="EMBL" id="CP038033">
    <property type="protein sequence ID" value="QBQ53832.1"/>
    <property type="molecule type" value="Genomic_DNA"/>
</dbReference>
<dbReference type="KEGG" id="nwr:E3U44_04375"/>
<evidence type="ECO:0000313" key="2">
    <source>
        <dbReference type="Proteomes" id="UP000294325"/>
    </source>
</evidence>
<proteinExistence type="predicted"/>
<sequence>MREAFTPEDIEDWRNGYLPQDTLVAFAQARVQRRMMDKGKRPALYTEPATCQHYGPVWRGSLVRCKGVSLVLESDCPSADTVPPADSLWGLCPFSTYRPPAPGSLRPG</sequence>
<gene>
    <name evidence="1" type="ORF">E3U44_04375</name>
</gene>
<dbReference type="AlphaFoldDB" id="A0A4P7BZ88"/>
<dbReference type="RefSeq" id="WP_134356842.1">
    <property type="nucleotide sequence ID" value="NZ_CP038033.1"/>
</dbReference>
<name>A0A4P7BZ88_9GAMM</name>
<reference evidence="1 2" key="1">
    <citation type="submission" date="2019-03" db="EMBL/GenBank/DDBJ databases">
        <title>The genome sequence of Nitrosococcus wardiae strain D1FHST reveals the archetypal metabolic capacity of ammonia-oxidizing Gammaproteobacteria.</title>
        <authorList>
            <person name="Wang L."/>
            <person name="Lim C.K."/>
            <person name="Hanson T.E."/>
            <person name="Dang H."/>
            <person name="Klotz M.G."/>
        </authorList>
    </citation>
    <scope>NUCLEOTIDE SEQUENCE [LARGE SCALE GENOMIC DNA]</scope>
    <source>
        <strain evidence="1 2">D1FHS</strain>
    </source>
</reference>
<protein>
    <submittedName>
        <fullName evidence="1">Uncharacterized protein</fullName>
    </submittedName>
</protein>